<keyword evidence="1" id="KW-0812">Transmembrane</keyword>
<proteinExistence type="predicted"/>
<dbReference type="Pfam" id="PF04070">
    <property type="entry name" value="DUF378"/>
    <property type="match status" value="1"/>
</dbReference>
<keyword evidence="1" id="KW-1133">Transmembrane helix</keyword>
<evidence type="ECO:0000256" key="1">
    <source>
        <dbReference type="SAM" id="Phobius"/>
    </source>
</evidence>
<reference evidence="3" key="1">
    <citation type="submission" date="2018-12" db="EMBL/GenBank/DDBJ databases">
        <title>Genome sequence of Peanibacillus sp.</title>
        <authorList>
            <person name="Subramani G."/>
            <person name="Srinivasan S."/>
            <person name="Kim M.K."/>
        </authorList>
    </citation>
    <scope>NUCLEOTIDE SEQUENCE [LARGE SCALE GENOMIC DNA]</scope>
    <source>
        <strain evidence="3">18JY67-1</strain>
    </source>
</reference>
<name>A0A3S8ZZP2_9BACL</name>
<dbReference type="RefSeq" id="WP_126012766.1">
    <property type="nucleotide sequence ID" value="NZ_CP034437.1"/>
</dbReference>
<dbReference type="InterPro" id="IPR007211">
    <property type="entry name" value="DUF378"/>
</dbReference>
<evidence type="ECO:0000313" key="3">
    <source>
        <dbReference type="Proteomes" id="UP000272528"/>
    </source>
</evidence>
<gene>
    <name evidence="2" type="ORF">EJC50_04245</name>
</gene>
<accession>A0A3S8ZZP2</accession>
<dbReference type="Proteomes" id="UP000272528">
    <property type="component" value="Chromosome"/>
</dbReference>
<dbReference type="PANTHER" id="PTHR37304">
    <property type="entry name" value="MEMBRANE PROTEIN-RELATED"/>
    <property type="match status" value="1"/>
</dbReference>
<feature type="transmembrane region" description="Helical" evidence="1">
    <location>
        <begin position="44"/>
        <end position="61"/>
    </location>
</feature>
<organism evidence="2 3">
    <name type="scientific">Paenibacillus albus</name>
    <dbReference type="NCBI Taxonomy" id="2495582"/>
    <lineage>
        <taxon>Bacteria</taxon>
        <taxon>Bacillati</taxon>
        <taxon>Bacillota</taxon>
        <taxon>Bacilli</taxon>
        <taxon>Bacillales</taxon>
        <taxon>Paenibacillaceae</taxon>
        <taxon>Paenibacillus</taxon>
    </lineage>
</organism>
<keyword evidence="1" id="KW-0472">Membrane</keyword>
<dbReference type="PANTHER" id="PTHR37304:SF1">
    <property type="entry name" value="MEMBRANE PROTEIN"/>
    <property type="match status" value="1"/>
</dbReference>
<evidence type="ECO:0000313" key="2">
    <source>
        <dbReference type="EMBL" id="AZN38963.1"/>
    </source>
</evidence>
<sequence>MKALNIVSLLILILGGLNWLVIGLFEYDVVSEIFDGQDSVGAKIVYIIVGLAALYSLSFFAKVSSED</sequence>
<protein>
    <submittedName>
        <fullName evidence="2">DUF378 domain-containing protein</fullName>
    </submittedName>
</protein>
<feature type="transmembrane region" description="Helical" evidence="1">
    <location>
        <begin position="7"/>
        <end position="24"/>
    </location>
</feature>
<dbReference type="OrthoDB" id="9812136at2"/>
<keyword evidence="3" id="KW-1185">Reference proteome</keyword>
<dbReference type="AlphaFoldDB" id="A0A3S8ZZP2"/>
<dbReference type="EMBL" id="CP034437">
    <property type="protein sequence ID" value="AZN38963.1"/>
    <property type="molecule type" value="Genomic_DNA"/>
</dbReference>
<dbReference type="KEGG" id="palb:EJC50_04245"/>